<feature type="transmembrane region" description="Helical" evidence="2">
    <location>
        <begin position="258"/>
        <end position="277"/>
    </location>
</feature>
<feature type="transmembrane region" description="Helical" evidence="2">
    <location>
        <begin position="584"/>
        <end position="610"/>
    </location>
</feature>
<evidence type="ECO:0000256" key="2">
    <source>
        <dbReference type="SAM" id="Phobius"/>
    </source>
</evidence>
<evidence type="ECO:0000256" key="1">
    <source>
        <dbReference type="SAM" id="MobiDB-lite"/>
    </source>
</evidence>
<keyword evidence="4" id="KW-1185">Reference proteome</keyword>
<feature type="transmembrane region" description="Helical" evidence="2">
    <location>
        <begin position="144"/>
        <end position="164"/>
    </location>
</feature>
<dbReference type="AlphaFoldDB" id="A0A8S9WPI9"/>
<dbReference type="EMBL" id="WIXP02000016">
    <property type="protein sequence ID" value="KAF6198099.1"/>
    <property type="molecule type" value="Genomic_DNA"/>
</dbReference>
<feature type="compositionally biased region" description="Basic residues" evidence="1">
    <location>
        <begin position="831"/>
        <end position="845"/>
    </location>
</feature>
<feature type="compositionally biased region" description="Basic residues" evidence="1">
    <location>
        <begin position="771"/>
        <end position="788"/>
    </location>
</feature>
<reference evidence="3" key="1">
    <citation type="journal article" date="2021" name="Mol. Ecol. Resour.">
        <title>Apolygus lucorum genome provides insights into omnivorousness and mesophyll feeding.</title>
        <authorList>
            <person name="Liu Y."/>
            <person name="Liu H."/>
            <person name="Wang H."/>
            <person name="Huang T."/>
            <person name="Liu B."/>
            <person name="Yang B."/>
            <person name="Yin L."/>
            <person name="Li B."/>
            <person name="Zhang Y."/>
            <person name="Zhang S."/>
            <person name="Jiang F."/>
            <person name="Zhang X."/>
            <person name="Ren Y."/>
            <person name="Wang B."/>
            <person name="Wang S."/>
            <person name="Lu Y."/>
            <person name="Wu K."/>
            <person name="Fan W."/>
            <person name="Wang G."/>
        </authorList>
    </citation>
    <scope>NUCLEOTIDE SEQUENCE</scope>
    <source>
        <strain evidence="3">12Hb</strain>
    </source>
</reference>
<dbReference type="InterPro" id="IPR036259">
    <property type="entry name" value="MFS_trans_sf"/>
</dbReference>
<feature type="region of interest" description="Disordered" evidence="1">
    <location>
        <begin position="696"/>
        <end position="845"/>
    </location>
</feature>
<sequence>MSSEYPEPPRITGSLQALIFLESIPYFTTVGITSELISLVLAHDRLEWDEVFKWRSICFAIFSFLMLSLANYGDRISNGRFYVFIAFLLISFSWTPLVIVASNIDTILVFASCLQPLLMVREAARICYITQPLLVMRRIAGIRYFFFLLFLVSNIGAFLFIVALKNMGKSHAVITALVCQPLYLLLVAAAFSVGGNVVAHRNVVERGFKCLILKFDKFLRRILFCKFYQNRPIKDYRAIYDAEIVTCTECMMQLSVTLAPFVIFFATVEMIFYSWVRDYDVMVDLGFAKWEITLLDVFHSFNIMIALMVYVVILPLVQFCIHSHVHEGVLLCAAYFILLICWISTASLQYANELQQTPYPKENHAGIVIFSNIEKPSLIDSEWTRRQWISSGDVQINKIKLTGLNSTTTDTTFTVAKIYQNKTKDVPTETKIASLKSVANSTVCYLLTSDTENFTDLKVFDDSLNRHFMERTKNKPRIFGHLFTLCSRTLIYGPPYDLVIQHLRTRIIQTVQICQVETSITNLSVGWYTLFLQSNSTFVHFEMLIGIQREALHYLYIEKGSGNFTEFKGRMVSLSTPFFSLDKVYFLIPLGLFAGAFTVGMVSLHSFVLLASPRHLHEFGFAIMYTTWSVGGGVAGLCFRYFCAHSRGMFYWIVFLVFGLLLLVRNVVLLVTRPHMCGPDGWVLEDALRQEAKRAELEPVKEEPTPQNEIKTASKEPEHPVVAAVGNVPEPQPPSADTEPGGTTSEKPPDDPPRRIRTKPFVPFPLGGLPRKSKEKSPQRRQTKHKPRKDTSTSYLSSGPVNVPYIVGEGSHSSDTGRDSQSPDSAGSENKKKRRKSKKSIKNPT</sequence>
<feature type="transmembrane region" description="Helical" evidence="2">
    <location>
        <begin position="52"/>
        <end position="69"/>
    </location>
</feature>
<accession>A0A8S9WPI9</accession>
<organism evidence="3 4">
    <name type="scientific">Apolygus lucorum</name>
    <name type="common">Small green plant bug</name>
    <name type="synonym">Lygocoris lucorum</name>
    <dbReference type="NCBI Taxonomy" id="248454"/>
    <lineage>
        <taxon>Eukaryota</taxon>
        <taxon>Metazoa</taxon>
        <taxon>Ecdysozoa</taxon>
        <taxon>Arthropoda</taxon>
        <taxon>Hexapoda</taxon>
        <taxon>Insecta</taxon>
        <taxon>Pterygota</taxon>
        <taxon>Neoptera</taxon>
        <taxon>Paraneoptera</taxon>
        <taxon>Hemiptera</taxon>
        <taxon>Heteroptera</taxon>
        <taxon>Panheteroptera</taxon>
        <taxon>Cimicomorpha</taxon>
        <taxon>Miridae</taxon>
        <taxon>Mirini</taxon>
        <taxon>Apolygus</taxon>
    </lineage>
</organism>
<feature type="transmembrane region" description="Helical" evidence="2">
    <location>
        <begin position="622"/>
        <end position="642"/>
    </location>
</feature>
<keyword evidence="2" id="KW-0812">Transmembrane</keyword>
<feature type="transmembrane region" description="Helical" evidence="2">
    <location>
        <begin position="81"/>
        <end position="101"/>
    </location>
</feature>
<feature type="transmembrane region" description="Helical" evidence="2">
    <location>
        <begin position="170"/>
        <end position="199"/>
    </location>
</feature>
<proteinExistence type="predicted"/>
<feature type="compositionally biased region" description="Polar residues" evidence="1">
    <location>
        <begin position="811"/>
        <end position="828"/>
    </location>
</feature>
<feature type="transmembrane region" description="Helical" evidence="2">
    <location>
        <begin position="329"/>
        <end position="351"/>
    </location>
</feature>
<evidence type="ECO:0000313" key="4">
    <source>
        <dbReference type="Proteomes" id="UP000466442"/>
    </source>
</evidence>
<gene>
    <name evidence="3" type="ORF">GE061_007846</name>
</gene>
<comment type="caution">
    <text evidence="3">The sequence shown here is derived from an EMBL/GenBank/DDBJ whole genome shotgun (WGS) entry which is preliminary data.</text>
</comment>
<evidence type="ECO:0000313" key="3">
    <source>
        <dbReference type="EMBL" id="KAF6198099.1"/>
    </source>
</evidence>
<keyword evidence="2" id="KW-1133">Transmembrane helix</keyword>
<dbReference type="Proteomes" id="UP000466442">
    <property type="component" value="Linkage Group LG16"/>
</dbReference>
<feature type="transmembrane region" description="Helical" evidence="2">
    <location>
        <begin position="297"/>
        <end position="317"/>
    </location>
</feature>
<dbReference type="SUPFAM" id="SSF103473">
    <property type="entry name" value="MFS general substrate transporter"/>
    <property type="match status" value="1"/>
</dbReference>
<name>A0A8S9WPI9_APOLU</name>
<feature type="transmembrane region" description="Helical" evidence="2">
    <location>
        <begin position="648"/>
        <end position="668"/>
    </location>
</feature>
<keyword evidence="2" id="KW-0472">Membrane</keyword>
<protein>
    <submittedName>
        <fullName evidence="3">Uncharacterized protein</fullName>
    </submittedName>
</protein>